<dbReference type="GeneID" id="93527148"/>
<protein>
    <submittedName>
        <fullName evidence="4">TetR/AcrR family transcriptional regulator</fullName>
    </submittedName>
</protein>
<reference evidence="4 5" key="1">
    <citation type="submission" date="2021-01" db="EMBL/GenBank/DDBJ databases">
        <title>FDA dAtabase for Regulatory Grade micrObial Sequences (FDA-ARGOS): Supporting development and validation of Infectious Disease Dx tests.</title>
        <authorList>
            <person name="Sproer C."/>
            <person name="Gronow S."/>
            <person name="Severitt S."/>
            <person name="Schroder I."/>
            <person name="Tallon L."/>
            <person name="Sadzewicz L."/>
            <person name="Zhao X."/>
            <person name="Boylan J."/>
            <person name="Ott S."/>
            <person name="Bowen H."/>
            <person name="Vavikolanu K."/>
            <person name="Mehta A."/>
            <person name="Aluvathingal J."/>
            <person name="Nadendla S."/>
            <person name="Lowell S."/>
            <person name="Myers T."/>
            <person name="Yan Y."/>
            <person name="Sichtig H."/>
        </authorList>
    </citation>
    <scope>NUCLEOTIDE SEQUENCE [LARGE SCALE GENOMIC DNA]</scope>
    <source>
        <strain evidence="4 5">FDAARGOS_1131</strain>
    </source>
</reference>
<dbReference type="InterPro" id="IPR001647">
    <property type="entry name" value="HTH_TetR"/>
</dbReference>
<proteinExistence type="predicted"/>
<name>A0A9Q6ZGX9_MYROD</name>
<keyword evidence="1 2" id="KW-0238">DNA-binding</keyword>
<dbReference type="Proteomes" id="UP000596202">
    <property type="component" value="Chromosome"/>
</dbReference>
<evidence type="ECO:0000259" key="3">
    <source>
        <dbReference type="PROSITE" id="PS50977"/>
    </source>
</evidence>
<dbReference type="OrthoDB" id="836882at2"/>
<feature type="domain" description="HTH tetR-type" evidence="3">
    <location>
        <begin position="33"/>
        <end position="93"/>
    </location>
</feature>
<dbReference type="Gene3D" id="1.10.357.10">
    <property type="entry name" value="Tetracycline Repressor, domain 2"/>
    <property type="match status" value="1"/>
</dbReference>
<dbReference type="EMBL" id="CP068108">
    <property type="protein sequence ID" value="QQU01255.1"/>
    <property type="molecule type" value="Genomic_DNA"/>
</dbReference>
<evidence type="ECO:0000256" key="2">
    <source>
        <dbReference type="PROSITE-ProRule" id="PRU00335"/>
    </source>
</evidence>
<dbReference type="InterPro" id="IPR009057">
    <property type="entry name" value="Homeodomain-like_sf"/>
</dbReference>
<accession>A0A9Q6ZGX9</accession>
<gene>
    <name evidence="4" type="ORF">I6I88_05750</name>
</gene>
<evidence type="ECO:0000256" key="1">
    <source>
        <dbReference type="ARBA" id="ARBA00023125"/>
    </source>
</evidence>
<dbReference type="PROSITE" id="PS50977">
    <property type="entry name" value="HTH_TETR_2"/>
    <property type="match status" value="1"/>
</dbReference>
<organism evidence="4 5">
    <name type="scientific">Myroides odoratus</name>
    <name type="common">Flavobacterium odoratum</name>
    <dbReference type="NCBI Taxonomy" id="256"/>
    <lineage>
        <taxon>Bacteria</taxon>
        <taxon>Pseudomonadati</taxon>
        <taxon>Bacteroidota</taxon>
        <taxon>Flavobacteriia</taxon>
        <taxon>Flavobacteriales</taxon>
        <taxon>Flavobacteriaceae</taxon>
        <taxon>Myroides</taxon>
    </lineage>
</organism>
<evidence type="ECO:0000313" key="4">
    <source>
        <dbReference type="EMBL" id="QQU01255.1"/>
    </source>
</evidence>
<dbReference type="SUPFAM" id="SSF46689">
    <property type="entry name" value="Homeodomain-like"/>
    <property type="match status" value="1"/>
</dbReference>
<evidence type="ECO:0000313" key="5">
    <source>
        <dbReference type="Proteomes" id="UP000596202"/>
    </source>
</evidence>
<dbReference type="RefSeq" id="WP_002991683.1">
    <property type="nucleotide sequence ID" value="NZ_CP068108.1"/>
</dbReference>
<dbReference type="GO" id="GO:0003677">
    <property type="term" value="F:DNA binding"/>
    <property type="evidence" value="ECO:0007669"/>
    <property type="project" value="UniProtKB-UniRule"/>
</dbReference>
<feature type="DNA-binding region" description="H-T-H motif" evidence="2">
    <location>
        <begin position="56"/>
        <end position="75"/>
    </location>
</feature>
<dbReference type="AlphaFoldDB" id="A0A9Q6ZGX9"/>
<dbReference type="Pfam" id="PF00440">
    <property type="entry name" value="TetR_N"/>
    <property type="match status" value="1"/>
</dbReference>
<sequence length="233" mass="26464">MKKNKKTTIQDTDQAAEPVKVRKVSSGPIRDKARTMNKMIAAVGKVLQKKGYTGLTAPNIAKAAGVDKKLVWTYFGGIDNLVEEYINQKDKDFFKSTAKSGIDDLLQDPDKLTQDHINQLLQNQFETLLTNRALQRIIHWEVGESNEILRKIADKREEIGEELFSKTIPYFEHSDVDVRARFAIVISGIYYLTLHAKNNGSKFCGIDINTEDGKQRISDIIQELIFDAYDKVK</sequence>